<dbReference type="AlphaFoldDB" id="A0AAD6S6Q8"/>
<protein>
    <submittedName>
        <fullName evidence="2">Uncharacterized protein</fullName>
    </submittedName>
</protein>
<feature type="region of interest" description="Disordered" evidence="1">
    <location>
        <begin position="133"/>
        <end position="169"/>
    </location>
</feature>
<gene>
    <name evidence="2" type="ORF">C8F04DRAFT_1195717</name>
</gene>
<evidence type="ECO:0000313" key="3">
    <source>
        <dbReference type="Proteomes" id="UP001218188"/>
    </source>
</evidence>
<organism evidence="2 3">
    <name type="scientific">Mycena alexandri</name>
    <dbReference type="NCBI Taxonomy" id="1745969"/>
    <lineage>
        <taxon>Eukaryota</taxon>
        <taxon>Fungi</taxon>
        <taxon>Dikarya</taxon>
        <taxon>Basidiomycota</taxon>
        <taxon>Agaricomycotina</taxon>
        <taxon>Agaricomycetes</taxon>
        <taxon>Agaricomycetidae</taxon>
        <taxon>Agaricales</taxon>
        <taxon>Marasmiineae</taxon>
        <taxon>Mycenaceae</taxon>
        <taxon>Mycena</taxon>
    </lineage>
</organism>
<feature type="region of interest" description="Disordered" evidence="1">
    <location>
        <begin position="67"/>
        <end position="99"/>
    </location>
</feature>
<evidence type="ECO:0000313" key="2">
    <source>
        <dbReference type="EMBL" id="KAJ7021236.1"/>
    </source>
</evidence>
<sequence length="169" mass="18814">MKGFDVESTSLGTLRGIRNLRNVSNTHVVGGPELEMRSIETRYGKCRRDPRCRQEHNIPAMRVRTARGAGRENHHTRDAREACARRRRREYARGAGGESIRAAREAERACARRGEQRERAHGAGREITITLAMRGRRARGAGGKSMRAARGGESVRAARKEGARNSGNK</sequence>
<feature type="compositionally biased region" description="Basic and acidic residues" evidence="1">
    <location>
        <begin position="69"/>
        <end position="84"/>
    </location>
</feature>
<keyword evidence="3" id="KW-1185">Reference proteome</keyword>
<proteinExistence type="predicted"/>
<reference evidence="2" key="1">
    <citation type="submission" date="2023-03" db="EMBL/GenBank/DDBJ databases">
        <title>Massive genome expansion in bonnet fungi (Mycena s.s.) driven by repeated elements and novel gene families across ecological guilds.</title>
        <authorList>
            <consortium name="Lawrence Berkeley National Laboratory"/>
            <person name="Harder C.B."/>
            <person name="Miyauchi S."/>
            <person name="Viragh M."/>
            <person name="Kuo A."/>
            <person name="Thoen E."/>
            <person name="Andreopoulos B."/>
            <person name="Lu D."/>
            <person name="Skrede I."/>
            <person name="Drula E."/>
            <person name="Henrissat B."/>
            <person name="Morin E."/>
            <person name="Kohler A."/>
            <person name="Barry K."/>
            <person name="LaButti K."/>
            <person name="Morin E."/>
            <person name="Salamov A."/>
            <person name="Lipzen A."/>
            <person name="Mereny Z."/>
            <person name="Hegedus B."/>
            <person name="Baldrian P."/>
            <person name="Stursova M."/>
            <person name="Weitz H."/>
            <person name="Taylor A."/>
            <person name="Grigoriev I.V."/>
            <person name="Nagy L.G."/>
            <person name="Martin F."/>
            <person name="Kauserud H."/>
        </authorList>
    </citation>
    <scope>NUCLEOTIDE SEQUENCE</scope>
    <source>
        <strain evidence="2">CBHHK200</strain>
    </source>
</reference>
<dbReference type="Proteomes" id="UP001218188">
    <property type="component" value="Unassembled WGS sequence"/>
</dbReference>
<accession>A0AAD6S6Q8</accession>
<evidence type="ECO:0000256" key="1">
    <source>
        <dbReference type="SAM" id="MobiDB-lite"/>
    </source>
</evidence>
<dbReference type="EMBL" id="JARJCM010000238">
    <property type="protein sequence ID" value="KAJ7021236.1"/>
    <property type="molecule type" value="Genomic_DNA"/>
</dbReference>
<name>A0AAD6S6Q8_9AGAR</name>
<comment type="caution">
    <text evidence="2">The sequence shown here is derived from an EMBL/GenBank/DDBJ whole genome shotgun (WGS) entry which is preliminary data.</text>
</comment>